<dbReference type="InterPro" id="IPR013154">
    <property type="entry name" value="ADH-like_N"/>
</dbReference>
<dbReference type="Pfam" id="PF08240">
    <property type="entry name" value="ADH_N"/>
    <property type="match status" value="1"/>
</dbReference>
<dbReference type="Pfam" id="PF00107">
    <property type="entry name" value="ADH_zinc_N"/>
    <property type="match status" value="1"/>
</dbReference>
<dbReference type="Gene3D" id="3.40.50.720">
    <property type="entry name" value="NAD(P)-binding Rossmann-like Domain"/>
    <property type="match status" value="1"/>
</dbReference>
<dbReference type="AlphaFoldDB" id="A0A1B7MWD8"/>
<evidence type="ECO:0000313" key="7">
    <source>
        <dbReference type="EMBL" id="OAX36938.1"/>
    </source>
</evidence>
<feature type="domain" description="Enoyl reductase (ER)" evidence="6">
    <location>
        <begin position="11"/>
        <end position="330"/>
    </location>
</feature>
<dbReference type="InterPro" id="IPR011032">
    <property type="entry name" value="GroES-like_sf"/>
</dbReference>
<dbReference type="InterPro" id="IPR002328">
    <property type="entry name" value="ADH_Zn_CS"/>
</dbReference>
<dbReference type="SUPFAM" id="SSF51735">
    <property type="entry name" value="NAD(P)-binding Rossmann-fold domains"/>
    <property type="match status" value="1"/>
</dbReference>
<protein>
    <submittedName>
        <fullName evidence="7">GroES-like protein</fullName>
    </submittedName>
</protein>
<evidence type="ECO:0000256" key="4">
    <source>
        <dbReference type="ARBA" id="ARBA00023002"/>
    </source>
</evidence>
<dbReference type="SMART" id="SM00829">
    <property type="entry name" value="PKS_ER"/>
    <property type="match status" value="1"/>
</dbReference>
<keyword evidence="8" id="KW-1185">Reference proteome</keyword>
<evidence type="ECO:0000256" key="2">
    <source>
        <dbReference type="ARBA" id="ARBA00022723"/>
    </source>
</evidence>
<comment type="similarity">
    <text evidence="5">Belongs to the zinc-containing alcohol dehydrogenase family.</text>
</comment>
<dbReference type="InterPro" id="IPR036291">
    <property type="entry name" value="NAD(P)-bd_dom_sf"/>
</dbReference>
<dbReference type="GO" id="GO:0008270">
    <property type="term" value="F:zinc ion binding"/>
    <property type="evidence" value="ECO:0007669"/>
    <property type="project" value="InterPro"/>
</dbReference>
<dbReference type="PROSITE" id="PS00059">
    <property type="entry name" value="ADH_ZINC"/>
    <property type="match status" value="1"/>
</dbReference>
<evidence type="ECO:0000259" key="6">
    <source>
        <dbReference type="SMART" id="SM00829"/>
    </source>
</evidence>
<dbReference type="OrthoDB" id="1879366at2759"/>
<evidence type="ECO:0000256" key="1">
    <source>
        <dbReference type="ARBA" id="ARBA00001947"/>
    </source>
</evidence>
<dbReference type="Proteomes" id="UP000092154">
    <property type="component" value="Unassembled WGS sequence"/>
</dbReference>
<dbReference type="FunFam" id="3.40.50.720:FF:000022">
    <property type="entry name" value="Cinnamyl alcohol dehydrogenase"/>
    <property type="match status" value="1"/>
</dbReference>
<dbReference type="Gene3D" id="3.90.180.10">
    <property type="entry name" value="Medium-chain alcohol dehydrogenases, catalytic domain"/>
    <property type="match status" value="1"/>
</dbReference>
<sequence length="334" mass="36084">MTGIDFIVFKGSSDGKIVQSKTHKESIKSDEVLIKVTHAGLCGTDMHHRTSDIVLGHEGIGLVQQVGSQVTRFKVGDRAGWGYLHGSCGHCDECLNANEMFCPDRSIYAASNTDQGAFASHAVWKADFLYHIPDAISSSDAAPLMCAGATVFNAIYLYNIRPTDRVGVVGIGGLGHLAIQFAAKMGCEVVVFSGTESKREEAKSLGATEFYATKGASKLEIGRPIKHLLVTTSQLPDWNLFFPIMAPNAIIYPMTVSGENLSVPHRPLVSRGLGIQGSLCASRGVHVKMLRFAAIHGIKPITQEFPLTTEGIEEAMTELDKGEVRYRAVLVAEH</sequence>
<evidence type="ECO:0000256" key="5">
    <source>
        <dbReference type="RuleBase" id="RU361277"/>
    </source>
</evidence>
<dbReference type="InterPro" id="IPR020843">
    <property type="entry name" value="ER"/>
</dbReference>
<keyword evidence="4" id="KW-0560">Oxidoreductase</keyword>
<reference evidence="7 8" key="1">
    <citation type="submission" date="2016-06" db="EMBL/GenBank/DDBJ databases">
        <title>Comparative genomics of the ectomycorrhizal sister species Rhizopogon vinicolor and Rhizopogon vesiculosus (Basidiomycota: Boletales) reveals a divergence of the mating type B locus.</title>
        <authorList>
            <consortium name="DOE Joint Genome Institute"/>
            <person name="Mujic A.B."/>
            <person name="Kuo A."/>
            <person name="Tritt A."/>
            <person name="Lipzen A."/>
            <person name="Chen C."/>
            <person name="Johnson J."/>
            <person name="Sharma A."/>
            <person name="Barry K."/>
            <person name="Grigoriev I.V."/>
            <person name="Spatafora J.W."/>
        </authorList>
    </citation>
    <scope>NUCLEOTIDE SEQUENCE [LARGE SCALE GENOMIC DNA]</scope>
    <source>
        <strain evidence="7 8">AM-OR11-026</strain>
    </source>
</reference>
<proteinExistence type="inferred from homology"/>
<dbReference type="GO" id="GO:0016616">
    <property type="term" value="F:oxidoreductase activity, acting on the CH-OH group of donors, NAD or NADP as acceptor"/>
    <property type="evidence" value="ECO:0007669"/>
    <property type="project" value="InterPro"/>
</dbReference>
<dbReference type="SUPFAM" id="SSF50129">
    <property type="entry name" value="GroES-like"/>
    <property type="match status" value="1"/>
</dbReference>
<gene>
    <name evidence="7" type="ORF">K503DRAFT_694180</name>
</gene>
<name>A0A1B7MWD8_9AGAM</name>
<accession>A0A1B7MWD8</accession>
<evidence type="ECO:0000313" key="8">
    <source>
        <dbReference type="Proteomes" id="UP000092154"/>
    </source>
</evidence>
<keyword evidence="3 5" id="KW-0862">Zinc</keyword>
<organism evidence="7 8">
    <name type="scientific">Rhizopogon vinicolor AM-OR11-026</name>
    <dbReference type="NCBI Taxonomy" id="1314800"/>
    <lineage>
        <taxon>Eukaryota</taxon>
        <taxon>Fungi</taxon>
        <taxon>Dikarya</taxon>
        <taxon>Basidiomycota</taxon>
        <taxon>Agaricomycotina</taxon>
        <taxon>Agaricomycetes</taxon>
        <taxon>Agaricomycetidae</taxon>
        <taxon>Boletales</taxon>
        <taxon>Suillineae</taxon>
        <taxon>Rhizopogonaceae</taxon>
        <taxon>Rhizopogon</taxon>
    </lineage>
</organism>
<dbReference type="STRING" id="1314800.A0A1B7MWD8"/>
<dbReference type="CDD" id="cd05283">
    <property type="entry name" value="CAD1"/>
    <property type="match status" value="1"/>
</dbReference>
<comment type="cofactor">
    <cofactor evidence="1 5">
        <name>Zn(2+)</name>
        <dbReference type="ChEBI" id="CHEBI:29105"/>
    </cofactor>
</comment>
<dbReference type="EMBL" id="KV448383">
    <property type="protein sequence ID" value="OAX36938.1"/>
    <property type="molecule type" value="Genomic_DNA"/>
</dbReference>
<keyword evidence="2 5" id="KW-0479">Metal-binding</keyword>
<dbReference type="InterPro" id="IPR013149">
    <property type="entry name" value="ADH-like_C"/>
</dbReference>
<evidence type="ECO:0000256" key="3">
    <source>
        <dbReference type="ARBA" id="ARBA00022833"/>
    </source>
</evidence>
<dbReference type="InterPro" id="IPR047109">
    <property type="entry name" value="CAD-like"/>
</dbReference>
<dbReference type="InParanoid" id="A0A1B7MWD8"/>
<dbReference type="PANTHER" id="PTHR42683">
    <property type="entry name" value="ALDEHYDE REDUCTASE"/>
    <property type="match status" value="1"/>
</dbReference>